<name>A0ABU8EF79_9BACL</name>
<protein>
    <submittedName>
        <fullName evidence="2">DUF5057 domain-containing protein</fullName>
    </submittedName>
</protein>
<keyword evidence="1" id="KW-0732">Signal</keyword>
<dbReference type="EMBL" id="JBAWKY010000001">
    <property type="protein sequence ID" value="MEI4461599.1"/>
    <property type="molecule type" value="Genomic_DNA"/>
</dbReference>
<evidence type="ECO:0000313" key="2">
    <source>
        <dbReference type="EMBL" id="MEI4461599.1"/>
    </source>
</evidence>
<dbReference type="Gene3D" id="2.60.40.1080">
    <property type="match status" value="1"/>
</dbReference>
<dbReference type="RefSeq" id="WP_336448996.1">
    <property type="nucleotide sequence ID" value="NZ_JBAWKY010000001.1"/>
</dbReference>
<keyword evidence="3" id="KW-1185">Reference proteome</keyword>
<dbReference type="Proteomes" id="UP001387110">
    <property type="component" value="Unassembled WGS sequence"/>
</dbReference>
<sequence>MRQWVRLLVASLLIFSSFTYIHEPHSKAATGEKFKILEIRDDWSTTNRIDPGTTITSLSLLKELNTSQYEIKMMTVKELNASRFPLDGAFDAIVFDPSIFTGTDRYSITVSDTSKKHNTSRIENDITKLKANEILTNYIQKGLPVFLHADVLTHATSNFTSIFKPSMTSGAAIAYTDSKQVVSRLQSEKIERPRLSKVAVSQAGQSLTSVDKAAPASPDKPIDFNFTLDQTTANTRVQLYIDFNSNDQFEESEKVDEKPATISGSLSYQFDAPSYTGPRNWMIKVVSEDGLSDYKIGSFLMKDQVAQAKILQVTRSGSTGSINGFMSGTLLKQDGLYDFNVEVLSATTFNSDFQKKNLNTNYDMLIFGFQDSYGAAALSDPASNAILDFTNTGQGLMLTHDTIFRPAQTDKPELFWETKFADLAGQKNFTNMGYGAQRPSGQAVKQNAGVMTSYPFALADTVAIATTHNQYFGLDLEQPDLIPWYNIREKDLNTSNQAAGRTIGDARNHYYMYTKGNVTYSGAGHTTNFNQQQEKELFSNTMYRAFIGANHKPLIKNILPTDKSSYLENEPLTISYQVNDYDLQDRELKTRIYIDNEKVFENNKLKNNSFVSQSFESKLKGKTSVTIRIEAEDQRGAKAIETRTVQVVRPAVSAPFVLSRSIDPATIPNGETAEISYTIKTTPMKQQEAIGENGYIKGKFSVTMENILFNEKLPSNLEVVSTSGLKDAIISGQSIKGYAPNIEYDEALDGIYQGQWVAKQSEITFKVKVKAKESAGIYTLDKKDNVLTSTKNVYKNETNRSDKLTTVNNDPQAFPTLGYALTPAFATSAKIPSVKMDITTPSYKVLPEINPTGSQFGTLKWSIVDPTIASIDEAGVIKPKKVGTTQIKLVVPVGNGKELTTTSNLVINDVFGGLIVRNVPDTLYVGETKSMTGLASMISGNETPIQWIITNDSHVKTNGLSKNTLDLTGKTPGTITVKAVVPAEAGSSTYLAQSTTYTIQVKLPELSVAPSNLELWVGSTQDVTATFKPNYPLPFTTSTLSSAIELIPTANGYTITGKTGTPNGAVEALLTLTDFPDTVAKTLVRVRENPTSVTADDLIMTMKDENKRPLLGWFPETTTERFYRMEVTQGKEYVKIDPTGQALQPLRPGVARIKVTVLKENKDVLEVLKNDQKTPLSTTFKVTIGSDSGSTDLDGDVY</sequence>
<feature type="signal peptide" evidence="1">
    <location>
        <begin position="1"/>
        <end position="21"/>
    </location>
</feature>
<reference evidence="2 3" key="1">
    <citation type="submission" date="2023-12" db="EMBL/GenBank/DDBJ databases">
        <authorList>
            <person name="Easwaran N."/>
            <person name="Lazarus H.P.S."/>
        </authorList>
    </citation>
    <scope>NUCLEOTIDE SEQUENCE [LARGE SCALE GENOMIC DNA]</scope>
    <source>
        <strain evidence="2 3">VIT-2023</strain>
    </source>
</reference>
<gene>
    <name evidence="2" type="ORF">SZL87_04055</name>
</gene>
<feature type="chain" id="PRO_5045609520" evidence="1">
    <location>
        <begin position="22"/>
        <end position="1198"/>
    </location>
</feature>
<evidence type="ECO:0000256" key="1">
    <source>
        <dbReference type="SAM" id="SignalP"/>
    </source>
</evidence>
<accession>A0ABU8EF79</accession>
<organism evidence="2 3">
    <name type="scientific">Exiguobacterium indicum</name>
    <dbReference type="NCBI Taxonomy" id="296995"/>
    <lineage>
        <taxon>Bacteria</taxon>
        <taxon>Bacillati</taxon>
        <taxon>Bacillota</taxon>
        <taxon>Bacilli</taxon>
        <taxon>Bacillales</taxon>
        <taxon>Bacillales Family XII. Incertae Sedis</taxon>
        <taxon>Exiguobacterium</taxon>
    </lineage>
</organism>
<comment type="caution">
    <text evidence="2">The sequence shown here is derived from an EMBL/GenBank/DDBJ whole genome shotgun (WGS) entry which is preliminary data.</text>
</comment>
<evidence type="ECO:0000313" key="3">
    <source>
        <dbReference type="Proteomes" id="UP001387110"/>
    </source>
</evidence>
<proteinExistence type="predicted"/>